<feature type="compositionally biased region" description="Basic and acidic residues" evidence="1">
    <location>
        <begin position="45"/>
        <end position="58"/>
    </location>
</feature>
<feature type="region of interest" description="Disordered" evidence="1">
    <location>
        <begin position="45"/>
        <end position="69"/>
    </location>
</feature>
<gene>
    <name evidence="2" type="ORF">M514_10159</name>
</gene>
<protein>
    <submittedName>
        <fullName evidence="2">Uncharacterized protein</fullName>
    </submittedName>
</protein>
<dbReference type="Proteomes" id="UP000030758">
    <property type="component" value="Unassembled WGS sequence"/>
</dbReference>
<reference evidence="2" key="1">
    <citation type="journal article" date="2014" name="Nat. Genet.">
        <title>Genome and transcriptome of the porcine whipworm Trichuris suis.</title>
        <authorList>
            <person name="Jex A.R."/>
            <person name="Nejsum P."/>
            <person name="Schwarz E.M."/>
            <person name="Hu L."/>
            <person name="Young N.D."/>
            <person name="Hall R.S."/>
            <person name="Korhonen P.K."/>
            <person name="Liao S."/>
            <person name="Thamsborg S."/>
            <person name="Xia J."/>
            <person name="Xu P."/>
            <person name="Wang S."/>
            <person name="Scheerlinck J.P."/>
            <person name="Hofmann A."/>
            <person name="Sternberg P.W."/>
            <person name="Wang J."/>
            <person name="Gasser R.B."/>
        </authorList>
    </citation>
    <scope>NUCLEOTIDE SEQUENCE [LARGE SCALE GENOMIC DNA]</scope>
    <source>
        <strain evidence="2">DCEP-RM93F</strain>
    </source>
</reference>
<organism evidence="2">
    <name type="scientific">Trichuris suis</name>
    <name type="common">pig whipworm</name>
    <dbReference type="NCBI Taxonomy" id="68888"/>
    <lineage>
        <taxon>Eukaryota</taxon>
        <taxon>Metazoa</taxon>
        <taxon>Ecdysozoa</taxon>
        <taxon>Nematoda</taxon>
        <taxon>Enoplea</taxon>
        <taxon>Dorylaimia</taxon>
        <taxon>Trichinellida</taxon>
        <taxon>Trichuridae</taxon>
        <taxon>Trichuris</taxon>
    </lineage>
</organism>
<evidence type="ECO:0000313" key="2">
    <source>
        <dbReference type="EMBL" id="KFD62920.1"/>
    </source>
</evidence>
<accession>A0A085N0C4</accession>
<evidence type="ECO:0000256" key="1">
    <source>
        <dbReference type="SAM" id="MobiDB-lite"/>
    </source>
</evidence>
<dbReference type="EMBL" id="KL367584">
    <property type="protein sequence ID" value="KFD62920.1"/>
    <property type="molecule type" value="Genomic_DNA"/>
</dbReference>
<name>A0A085N0C4_9BILA</name>
<dbReference type="AlphaFoldDB" id="A0A085N0C4"/>
<sequence>MQRLIGGAIFAHFIFQIYATSYYVPDFTKYDRMILERREEEQRARLREREEATNRELTTDNNNVPSRHVDERNDLHEDLDLMYMDGGDKGNERMQKLLQDALAGRIQYKGVLRLNKNHHNITDRAKSLLEHYVTYCNDCNYWMGITDMITANIHLPSRQLYLSMNAVETTCSIFKDKKEYVYKGYCGATNPLLECSGFVDWDGDGKSDVSCCRVHQSRLRVEGTHERQAHIMRLRYC</sequence>
<proteinExistence type="predicted"/>